<dbReference type="OrthoDB" id="1121921at2"/>
<dbReference type="NCBIfam" id="TIGR02937">
    <property type="entry name" value="sigma70-ECF"/>
    <property type="match status" value="1"/>
</dbReference>
<evidence type="ECO:0000259" key="6">
    <source>
        <dbReference type="Pfam" id="PF08281"/>
    </source>
</evidence>
<comment type="similarity">
    <text evidence="1">Belongs to the sigma-70 factor family. ECF subfamily.</text>
</comment>
<organism evidence="7 8">
    <name type="scientific">Mariniphaga sediminis</name>
    <dbReference type="NCBI Taxonomy" id="1628158"/>
    <lineage>
        <taxon>Bacteria</taxon>
        <taxon>Pseudomonadati</taxon>
        <taxon>Bacteroidota</taxon>
        <taxon>Bacteroidia</taxon>
        <taxon>Marinilabiliales</taxon>
        <taxon>Prolixibacteraceae</taxon>
        <taxon>Mariniphaga</taxon>
    </lineage>
</organism>
<protein>
    <submittedName>
        <fullName evidence="7">Sigma-70 family RNA polymerase sigma factor</fullName>
    </submittedName>
</protein>
<keyword evidence="8" id="KW-1185">Reference proteome</keyword>
<evidence type="ECO:0000259" key="5">
    <source>
        <dbReference type="Pfam" id="PF04542"/>
    </source>
</evidence>
<dbReference type="AlphaFoldDB" id="A0A399D554"/>
<evidence type="ECO:0000256" key="4">
    <source>
        <dbReference type="ARBA" id="ARBA00023163"/>
    </source>
</evidence>
<evidence type="ECO:0000256" key="3">
    <source>
        <dbReference type="ARBA" id="ARBA00023082"/>
    </source>
</evidence>
<dbReference type="InterPro" id="IPR014284">
    <property type="entry name" value="RNA_pol_sigma-70_dom"/>
</dbReference>
<dbReference type="InterPro" id="IPR007627">
    <property type="entry name" value="RNA_pol_sigma70_r2"/>
</dbReference>
<keyword evidence="3" id="KW-0731">Sigma factor</keyword>
<dbReference type="Gene3D" id="1.10.1740.10">
    <property type="match status" value="1"/>
</dbReference>
<feature type="domain" description="RNA polymerase sigma factor 70 region 4 type 2" evidence="6">
    <location>
        <begin position="127"/>
        <end position="178"/>
    </location>
</feature>
<evidence type="ECO:0000256" key="2">
    <source>
        <dbReference type="ARBA" id="ARBA00023015"/>
    </source>
</evidence>
<dbReference type="PANTHER" id="PTHR43133">
    <property type="entry name" value="RNA POLYMERASE ECF-TYPE SIGMA FACTO"/>
    <property type="match status" value="1"/>
</dbReference>
<dbReference type="InterPro" id="IPR013325">
    <property type="entry name" value="RNA_pol_sigma_r2"/>
</dbReference>
<dbReference type="SUPFAM" id="SSF88946">
    <property type="entry name" value="Sigma2 domain of RNA polymerase sigma factors"/>
    <property type="match status" value="1"/>
</dbReference>
<dbReference type="GO" id="GO:0003677">
    <property type="term" value="F:DNA binding"/>
    <property type="evidence" value="ECO:0007669"/>
    <property type="project" value="InterPro"/>
</dbReference>
<feature type="domain" description="RNA polymerase sigma-70 region 2" evidence="5">
    <location>
        <begin position="29"/>
        <end position="93"/>
    </location>
</feature>
<comment type="caution">
    <text evidence="7">The sequence shown here is derived from an EMBL/GenBank/DDBJ whole genome shotgun (WGS) entry which is preliminary data.</text>
</comment>
<keyword evidence="2" id="KW-0805">Transcription regulation</keyword>
<proteinExistence type="inferred from homology"/>
<sequence length="197" mass="23875">MLNRADEREYWDLIWEKFRTGDRRAFETIYNEYVDALFAYGSKITIHRDLLEDAIQDLFLDVYSYGSRLRKPESLEFYLYKTLKRIIYRKLKEKFRFTHPEHLVEQFDLTFPLEEADLEKLEEHTGMLRKELKSLDVRKRELLFLKFNSGMTYNEIGKLLDLKPDTVKKQVSRVLKFLRGKLGESFLDLFVVCFRKY</sequence>
<dbReference type="SUPFAM" id="SSF88659">
    <property type="entry name" value="Sigma3 and sigma4 domains of RNA polymerase sigma factors"/>
    <property type="match status" value="1"/>
</dbReference>
<reference evidence="7 8" key="1">
    <citation type="journal article" date="2015" name="Int. J. Syst. Evol. Microbiol.">
        <title>Mariniphaga sediminis sp. nov., isolated from coastal sediment.</title>
        <authorList>
            <person name="Wang F.Q."/>
            <person name="Shen Q.Y."/>
            <person name="Chen G.J."/>
            <person name="Du Z.J."/>
        </authorList>
    </citation>
    <scope>NUCLEOTIDE SEQUENCE [LARGE SCALE GENOMIC DNA]</scope>
    <source>
        <strain evidence="7 8">SY21</strain>
    </source>
</reference>
<keyword evidence="4" id="KW-0804">Transcription</keyword>
<dbReference type="InterPro" id="IPR013324">
    <property type="entry name" value="RNA_pol_sigma_r3/r4-like"/>
</dbReference>
<name>A0A399D554_9BACT</name>
<dbReference type="InterPro" id="IPR039425">
    <property type="entry name" value="RNA_pol_sigma-70-like"/>
</dbReference>
<dbReference type="EMBL" id="QWET01000001">
    <property type="protein sequence ID" value="RIH67035.1"/>
    <property type="molecule type" value="Genomic_DNA"/>
</dbReference>
<evidence type="ECO:0000313" key="8">
    <source>
        <dbReference type="Proteomes" id="UP000266441"/>
    </source>
</evidence>
<accession>A0A399D554</accession>
<dbReference type="Pfam" id="PF04542">
    <property type="entry name" value="Sigma70_r2"/>
    <property type="match status" value="1"/>
</dbReference>
<dbReference type="GO" id="GO:0016987">
    <property type="term" value="F:sigma factor activity"/>
    <property type="evidence" value="ECO:0007669"/>
    <property type="project" value="UniProtKB-KW"/>
</dbReference>
<dbReference type="InterPro" id="IPR013249">
    <property type="entry name" value="RNA_pol_sigma70_r4_t2"/>
</dbReference>
<dbReference type="PANTHER" id="PTHR43133:SF46">
    <property type="entry name" value="RNA POLYMERASE SIGMA-70 FACTOR ECF SUBFAMILY"/>
    <property type="match status" value="1"/>
</dbReference>
<dbReference type="Proteomes" id="UP000266441">
    <property type="component" value="Unassembled WGS sequence"/>
</dbReference>
<evidence type="ECO:0000313" key="7">
    <source>
        <dbReference type="EMBL" id="RIH67035.1"/>
    </source>
</evidence>
<evidence type="ECO:0000256" key="1">
    <source>
        <dbReference type="ARBA" id="ARBA00010641"/>
    </source>
</evidence>
<dbReference type="InterPro" id="IPR036388">
    <property type="entry name" value="WH-like_DNA-bd_sf"/>
</dbReference>
<dbReference type="GO" id="GO:0006352">
    <property type="term" value="P:DNA-templated transcription initiation"/>
    <property type="evidence" value="ECO:0007669"/>
    <property type="project" value="InterPro"/>
</dbReference>
<gene>
    <name evidence="7" type="ORF">D1164_00965</name>
</gene>
<dbReference type="Pfam" id="PF08281">
    <property type="entry name" value="Sigma70_r4_2"/>
    <property type="match status" value="1"/>
</dbReference>
<dbReference type="Gene3D" id="1.10.10.10">
    <property type="entry name" value="Winged helix-like DNA-binding domain superfamily/Winged helix DNA-binding domain"/>
    <property type="match status" value="1"/>
</dbReference>